<keyword evidence="5" id="KW-0964">Secreted</keyword>
<evidence type="ECO:0000256" key="12">
    <source>
        <dbReference type="ARBA" id="ARBA00023326"/>
    </source>
</evidence>
<evidence type="ECO:0000256" key="6">
    <source>
        <dbReference type="ARBA" id="ARBA00022729"/>
    </source>
</evidence>
<evidence type="ECO:0000256" key="9">
    <source>
        <dbReference type="ARBA" id="ARBA00023180"/>
    </source>
</evidence>
<keyword evidence="16" id="KW-1133">Transmembrane helix</keyword>
<keyword evidence="8 16" id="KW-0472">Membrane</keyword>
<evidence type="ECO:0000256" key="11">
    <source>
        <dbReference type="ARBA" id="ARBA00023316"/>
    </source>
</evidence>
<gene>
    <name evidence="17" type="ORF">DF3PB_1830006</name>
</gene>
<evidence type="ECO:0000256" key="10">
    <source>
        <dbReference type="ARBA" id="ARBA00023277"/>
    </source>
</evidence>
<dbReference type="InterPro" id="IPR000490">
    <property type="entry name" value="Glyco_hydro_17"/>
</dbReference>
<feature type="transmembrane region" description="Helical" evidence="16">
    <location>
        <begin position="456"/>
        <end position="475"/>
    </location>
</feature>
<name>A0A380TCM1_9ZZZZ</name>
<dbReference type="PANTHER" id="PTHR16631">
    <property type="entry name" value="GLUCAN 1,3-BETA-GLUCOSIDASE"/>
    <property type="match status" value="1"/>
</dbReference>
<keyword evidence="9" id="KW-0325">Glycoprotein</keyword>
<dbReference type="PROSITE" id="PS00587">
    <property type="entry name" value="GLYCOSYL_HYDROL_F17"/>
    <property type="match status" value="1"/>
</dbReference>
<protein>
    <recommendedName>
        <fullName evidence="15">Endo-1,3-beta-glucanase btgC</fullName>
    </recommendedName>
    <alternativeName>
        <fullName evidence="14">Laminarinase btgC</fullName>
    </alternativeName>
</protein>
<keyword evidence="10" id="KW-0119">Carbohydrate metabolism</keyword>
<accession>A0A380TCM1</accession>
<keyword evidence="7" id="KW-0378">Hydrolase</keyword>
<dbReference type="InterPro" id="IPR050732">
    <property type="entry name" value="Beta-glucan_modifiers"/>
</dbReference>
<feature type="transmembrane region" description="Helical" evidence="16">
    <location>
        <begin position="423"/>
        <end position="444"/>
    </location>
</feature>
<evidence type="ECO:0000256" key="1">
    <source>
        <dbReference type="ARBA" id="ARBA00004191"/>
    </source>
</evidence>
<feature type="transmembrane region" description="Helical" evidence="16">
    <location>
        <begin position="314"/>
        <end position="333"/>
    </location>
</feature>
<evidence type="ECO:0000256" key="15">
    <source>
        <dbReference type="ARBA" id="ARBA00043078"/>
    </source>
</evidence>
<keyword evidence="4" id="KW-0134">Cell wall</keyword>
<comment type="subcellular location">
    <subcellularLocation>
        <location evidence="2">Cell membrane</location>
    </subcellularLocation>
    <subcellularLocation>
        <location evidence="1">Secreted</location>
        <location evidence="1">Cell wall</location>
    </subcellularLocation>
</comment>
<feature type="transmembrane region" description="Helical" evidence="16">
    <location>
        <begin position="374"/>
        <end position="402"/>
    </location>
</feature>
<evidence type="ECO:0000256" key="5">
    <source>
        <dbReference type="ARBA" id="ARBA00022525"/>
    </source>
</evidence>
<evidence type="ECO:0000256" key="13">
    <source>
        <dbReference type="ARBA" id="ARBA00037649"/>
    </source>
</evidence>
<dbReference type="GO" id="GO:0004553">
    <property type="term" value="F:hydrolase activity, hydrolyzing O-glycosyl compounds"/>
    <property type="evidence" value="ECO:0007669"/>
    <property type="project" value="InterPro"/>
</dbReference>
<organism evidence="17">
    <name type="scientific">metagenome</name>
    <dbReference type="NCBI Taxonomy" id="256318"/>
    <lineage>
        <taxon>unclassified sequences</taxon>
        <taxon>metagenomes</taxon>
    </lineage>
</organism>
<dbReference type="EMBL" id="UIDG01000094">
    <property type="protein sequence ID" value="SUS05286.1"/>
    <property type="molecule type" value="Genomic_DNA"/>
</dbReference>
<evidence type="ECO:0000256" key="7">
    <source>
        <dbReference type="ARBA" id="ARBA00022801"/>
    </source>
</evidence>
<keyword evidence="12" id="KW-0624">Polysaccharide degradation</keyword>
<evidence type="ECO:0000256" key="16">
    <source>
        <dbReference type="SAM" id="Phobius"/>
    </source>
</evidence>
<evidence type="ECO:0000256" key="3">
    <source>
        <dbReference type="ARBA" id="ARBA00022475"/>
    </source>
</evidence>
<reference evidence="17" key="1">
    <citation type="submission" date="2018-07" db="EMBL/GenBank/DDBJ databases">
        <authorList>
            <person name="Quirk P.G."/>
            <person name="Krulwich T.A."/>
        </authorList>
    </citation>
    <scope>NUCLEOTIDE SEQUENCE</scope>
</reference>
<feature type="transmembrane region" description="Helical" evidence="16">
    <location>
        <begin position="510"/>
        <end position="526"/>
    </location>
</feature>
<evidence type="ECO:0000256" key="4">
    <source>
        <dbReference type="ARBA" id="ARBA00022512"/>
    </source>
</evidence>
<proteinExistence type="predicted"/>
<dbReference type="AlphaFoldDB" id="A0A380TCM1"/>
<dbReference type="GO" id="GO:0005886">
    <property type="term" value="C:plasma membrane"/>
    <property type="evidence" value="ECO:0007669"/>
    <property type="project" value="UniProtKB-SubCell"/>
</dbReference>
<evidence type="ECO:0000256" key="2">
    <source>
        <dbReference type="ARBA" id="ARBA00004236"/>
    </source>
</evidence>
<evidence type="ECO:0000313" key="17">
    <source>
        <dbReference type="EMBL" id="SUS05286.1"/>
    </source>
</evidence>
<dbReference type="PANTHER" id="PTHR16631:SF17">
    <property type="entry name" value="GLUCAN ENDO-1,3-BETA-GLUCOSIDASE BTGC"/>
    <property type="match status" value="1"/>
</dbReference>
<keyword evidence="3" id="KW-1003">Cell membrane</keyword>
<sequence>MSRWFAFPAWLFASLAALAVWWWQGRPVPMADVALERVPCLSYAPFRGRQTPFDKDLIIPPQQIEEDLRALKPVTGCVRTYAVDQGLAEVPRIAKSLDMTVLQGVWIGAEVARNEREIETAIALARRYPDTVKALVVGNEVLLRQEQPGAALIAMIQRVKAAVPVPVTYADVWEFWERNPQVAPAVDFVTIHTLPYWEDHPVAIADAVPHVGATWARVQALFPDKPVFIGEAGWPSAGRMREGALPSLLNQTRFIRELLKLAGEKGFGVNIVEAFDQPWKRKLEGTVGGHWGLVDADRRVRVTLQGPVEPHPGWPARFSVAAALAGLGVLAIARVARLGPLAWFVLALSAHAAAAALVIAWADIETQSRTLAEWVLGLAQLAVAAAVPALAAHAIAVGRAAFIPAHTLLAALQARRWPGAQPLAIGLSALRLAVLVGAATHSLALVADPRYRDFPVGLYAAPALAFAGLAIWGRGASAGSDWREERLLAWLLAAASAAVAVIEGMLNTQALAWLGTASVIALSVLCQRRSVAR</sequence>
<dbReference type="Gene3D" id="3.20.20.80">
    <property type="entry name" value="Glycosidases"/>
    <property type="match status" value="1"/>
</dbReference>
<dbReference type="GO" id="GO:0071555">
    <property type="term" value="P:cell wall organization"/>
    <property type="evidence" value="ECO:0007669"/>
    <property type="project" value="UniProtKB-KW"/>
</dbReference>
<evidence type="ECO:0000256" key="8">
    <source>
        <dbReference type="ARBA" id="ARBA00023136"/>
    </source>
</evidence>
<keyword evidence="6" id="KW-0732">Signal</keyword>
<dbReference type="SUPFAM" id="SSF51445">
    <property type="entry name" value="(Trans)glycosidases"/>
    <property type="match status" value="1"/>
</dbReference>
<comment type="function">
    <text evidence="13">Glucanases play a role in cell expansion during growth, in cell-cell fusion during mating, and in spore release during sporulation. This enzyme may be involved in beta-glucan degradation. Active on laminarin and lichenan.</text>
</comment>
<dbReference type="GO" id="GO:0000272">
    <property type="term" value="P:polysaccharide catabolic process"/>
    <property type="evidence" value="ECO:0007669"/>
    <property type="project" value="UniProtKB-KW"/>
</dbReference>
<dbReference type="InterPro" id="IPR017853">
    <property type="entry name" value="GH"/>
</dbReference>
<evidence type="ECO:0000256" key="14">
    <source>
        <dbReference type="ARBA" id="ARBA00042373"/>
    </source>
</evidence>
<keyword evidence="11" id="KW-0961">Cell wall biogenesis/degradation</keyword>
<keyword evidence="16" id="KW-0812">Transmembrane</keyword>
<feature type="transmembrane region" description="Helical" evidence="16">
    <location>
        <begin position="487"/>
        <end position="504"/>
    </location>
</feature>
<feature type="transmembrane region" description="Helical" evidence="16">
    <location>
        <begin position="340"/>
        <end position="362"/>
    </location>
</feature>